<dbReference type="RefSeq" id="WP_079574621.1">
    <property type="nucleotide sequence ID" value="NZ_FUZQ01000004.1"/>
</dbReference>
<keyword evidence="3" id="KW-0804">Transcription</keyword>
<evidence type="ECO:0000256" key="1">
    <source>
        <dbReference type="ARBA" id="ARBA00023015"/>
    </source>
</evidence>
<keyword evidence="6" id="KW-1185">Reference proteome</keyword>
<evidence type="ECO:0000256" key="3">
    <source>
        <dbReference type="ARBA" id="ARBA00023163"/>
    </source>
</evidence>
<dbReference type="InterPro" id="IPR002577">
    <property type="entry name" value="HTH_HxlR"/>
</dbReference>
<dbReference type="Pfam" id="PF01638">
    <property type="entry name" value="HxlR"/>
    <property type="match status" value="1"/>
</dbReference>
<gene>
    <name evidence="5" type="ORF">SAMN04324258_2290</name>
</gene>
<evidence type="ECO:0000256" key="2">
    <source>
        <dbReference type="ARBA" id="ARBA00023125"/>
    </source>
</evidence>
<feature type="domain" description="HTH hxlR-type" evidence="4">
    <location>
        <begin position="12"/>
        <end position="111"/>
    </location>
</feature>
<dbReference type="SUPFAM" id="SSF46785">
    <property type="entry name" value="Winged helix' DNA-binding domain"/>
    <property type="match status" value="1"/>
</dbReference>
<evidence type="ECO:0000313" key="5">
    <source>
        <dbReference type="EMBL" id="SKC66134.1"/>
    </source>
</evidence>
<reference evidence="5 6" key="1">
    <citation type="submission" date="2017-02" db="EMBL/GenBank/DDBJ databases">
        <authorList>
            <person name="Peterson S.W."/>
        </authorList>
    </citation>
    <scope>NUCLEOTIDE SEQUENCE [LARGE SCALE GENOMIC DNA]</scope>
    <source>
        <strain evidence="5 6">DSM 21481</strain>
    </source>
</reference>
<dbReference type="EMBL" id="FUZQ01000004">
    <property type="protein sequence ID" value="SKC66134.1"/>
    <property type="molecule type" value="Genomic_DNA"/>
</dbReference>
<evidence type="ECO:0000313" key="6">
    <source>
        <dbReference type="Proteomes" id="UP000189777"/>
    </source>
</evidence>
<dbReference type="GO" id="GO:0003677">
    <property type="term" value="F:DNA binding"/>
    <property type="evidence" value="ECO:0007669"/>
    <property type="project" value="UniProtKB-KW"/>
</dbReference>
<dbReference type="Gene3D" id="1.10.10.10">
    <property type="entry name" value="Winged helix-like DNA-binding domain superfamily/Winged helix DNA-binding domain"/>
    <property type="match status" value="1"/>
</dbReference>
<dbReference type="PANTHER" id="PTHR33204:SF37">
    <property type="entry name" value="HTH-TYPE TRANSCRIPTIONAL REGULATOR YODB"/>
    <property type="match status" value="1"/>
</dbReference>
<evidence type="ECO:0000259" key="4">
    <source>
        <dbReference type="PROSITE" id="PS51118"/>
    </source>
</evidence>
<name>A0A1T5KQT5_9MICO</name>
<dbReference type="STRING" id="526729.SAMN04324258_2290"/>
<dbReference type="Proteomes" id="UP000189777">
    <property type="component" value="Unassembled WGS sequence"/>
</dbReference>
<keyword evidence="1" id="KW-0805">Transcription regulation</keyword>
<organism evidence="5 6">
    <name type="scientific">Krasilnikoviella flava</name>
    <dbReference type="NCBI Taxonomy" id="526729"/>
    <lineage>
        <taxon>Bacteria</taxon>
        <taxon>Bacillati</taxon>
        <taxon>Actinomycetota</taxon>
        <taxon>Actinomycetes</taxon>
        <taxon>Micrococcales</taxon>
        <taxon>Promicromonosporaceae</taxon>
        <taxon>Krasilnikoviella</taxon>
    </lineage>
</organism>
<protein>
    <submittedName>
        <fullName evidence="5">Transcriptional regulator, HxlR family</fullName>
    </submittedName>
</protein>
<dbReference type="AlphaFoldDB" id="A0A1T5KQT5"/>
<sequence>MTTADHDFVADCRVRAATDVLAHRWDPVVLAALGEGRARRVDLKDRIGGMRDKPLTESLARLVRWGLVERERHRESPPRVTYGLTALGWTMHDGPLTALAAWAVEHGDELLRGEGEPVADP</sequence>
<dbReference type="OrthoDB" id="370168at2"/>
<accession>A0A1T5KQT5</accession>
<keyword evidence="2" id="KW-0238">DNA-binding</keyword>
<dbReference type="InterPro" id="IPR036390">
    <property type="entry name" value="WH_DNA-bd_sf"/>
</dbReference>
<dbReference type="PROSITE" id="PS51118">
    <property type="entry name" value="HTH_HXLR"/>
    <property type="match status" value="1"/>
</dbReference>
<dbReference type="InterPro" id="IPR036388">
    <property type="entry name" value="WH-like_DNA-bd_sf"/>
</dbReference>
<proteinExistence type="predicted"/>
<dbReference type="PANTHER" id="PTHR33204">
    <property type="entry name" value="TRANSCRIPTIONAL REGULATOR, MARR FAMILY"/>
    <property type="match status" value="1"/>
</dbReference>